<evidence type="ECO:0000313" key="2">
    <source>
        <dbReference type="Proteomes" id="UP000554482"/>
    </source>
</evidence>
<protein>
    <submittedName>
        <fullName evidence="1">Uncharacterized protein</fullName>
    </submittedName>
</protein>
<dbReference type="EMBL" id="JABWDY010024422">
    <property type="protein sequence ID" value="KAF5190257.1"/>
    <property type="molecule type" value="Genomic_DNA"/>
</dbReference>
<sequence length="132" mass="14917">MNTLIRNSTLAISRRSHGFNNYEVLADQSVGEIAGRAPRSSSKAKRERQQQQHIIASFSYRREQAKKRQIYLQSYKFSKETRTECTSRVLKKGFGKVKSALVKILAIVRIDSLRNCGVNKIPTICSSSPVSI</sequence>
<keyword evidence="2" id="KW-1185">Reference proteome</keyword>
<organism evidence="1 2">
    <name type="scientific">Thalictrum thalictroides</name>
    <name type="common">Rue-anemone</name>
    <name type="synonym">Anemone thalictroides</name>
    <dbReference type="NCBI Taxonomy" id="46969"/>
    <lineage>
        <taxon>Eukaryota</taxon>
        <taxon>Viridiplantae</taxon>
        <taxon>Streptophyta</taxon>
        <taxon>Embryophyta</taxon>
        <taxon>Tracheophyta</taxon>
        <taxon>Spermatophyta</taxon>
        <taxon>Magnoliopsida</taxon>
        <taxon>Ranunculales</taxon>
        <taxon>Ranunculaceae</taxon>
        <taxon>Thalictroideae</taxon>
        <taxon>Thalictrum</taxon>
    </lineage>
</organism>
<dbReference type="AlphaFoldDB" id="A0A7J6VZY0"/>
<evidence type="ECO:0000313" key="1">
    <source>
        <dbReference type="EMBL" id="KAF5190257.1"/>
    </source>
</evidence>
<reference evidence="1 2" key="1">
    <citation type="submission" date="2020-06" db="EMBL/GenBank/DDBJ databases">
        <title>Transcriptomic and genomic resources for Thalictrum thalictroides and T. hernandezii: Facilitating candidate gene discovery in an emerging model plant lineage.</title>
        <authorList>
            <person name="Arias T."/>
            <person name="Riano-Pachon D.M."/>
            <person name="Di Stilio V.S."/>
        </authorList>
    </citation>
    <scope>NUCLEOTIDE SEQUENCE [LARGE SCALE GENOMIC DNA]</scope>
    <source>
        <strain evidence="2">cv. WT478/WT964</strain>
        <tissue evidence="1">Leaves</tissue>
    </source>
</reference>
<proteinExistence type="predicted"/>
<name>A0A7J6VZY0_THATH</name>
<dbReference type="OrthoDB" id="1931227at2759"/>
<dbReference type="Proteomes" id="UP000554482">
    <property type="component" value="Unassembled WGS sequence"/>
</dbReference>
<accession>A0A7J6VZY0</accession>
<comment type="caution">
    <text evidence="1">The sequence shown here is derived from an EMBL/GenBank/DDBJ whole genome shotgun (WGS) entry which is preliminary data.</text>
</comment>
<gene>
    <name evidence="1" type="ORF">FRX31_020156</name>
</gene>